<dbReference type="InterPro" id="IPR057326">
    <property type="entry name" value="KR_dom"/>
</dbReference>
<reference evidence="6" key="1">
    <citation type="journal article" date="2019" name="Int. J. Syst. Evol. Microbiol.">
        <title>The Global Catalogue of Microorganisms (GCM) 10K type strain sequencing project: providing services to taxonomists for standard genome sequencing and annotation.</title>
        <authorList>
            <consortium name="The Broad Institute Genomics Platform"/>
            <consortium name="The Broad Institute Genome Sequencing Center for Infectious Disease"/>
            <person name="Wu L."/>
            <person name="Ma J."/>
        </authorList>
    </citation>
    <scope>NUCLEOTIDE SEQUENCE [LARGE SCALE GENOMIC DNA]</scope>
    <source>
        <strain evidence="6">KCTC 42182</strain>
    </source>
</reference>
<evidence type="ECO:0000313" key="5">
    <source>
        <dbReference type="EMBL" id="MFC3676192.1"/>
    </source>
</evidence>
<dbReference type="EMBL" id="JBHRYJ010000002">
    <property type="protein sequence ID" value="MFC3676192.1"/>
    <property type="molecule type" value="Genomic_DNA"/>
</dbReference>
<dbReference type="PRINTS" id="PR00081">
    <property type="entry name" value="GDHRDH"/>
</dbReference>
<dbReference type="RefSeq" id="WP_379726335.1">
    <property type="nucleotide sequence ID" value="NZ_JBHRYJ010000002.1"/>
</dbReference>
<dbReference type="Gene3D" id="3.40.50.720">
    <property type="entry name" value="NAD(P)-binding Rossmann-like Domain"/>
    <property type="match status" value="1"/>
</dbReference>
<dbReference type="Pfam" id="PF00106">
    <property type="entry name" value="adh_short"/>
    <property type="match status" value="1"/>
</dbReference>
<dbReference type="InterPro" id="IPR002347">
    <property type="entry name" value="SDR_fam"/>
</dbReference>
<comment type="similarity">
    <text evidence="1 3">Belongs to the short-chain dehydrogenases/reductases (SDR) family.</text>
</comment>
<dbReference type="Proteomes" id="UP001595711">
    <property type="component" value="Unassembled WGS sequence"/>
</dbReference>
<evidence type="ECO:0000259" key="4">
    <source>
        <dbReference type="SMART" id="SM00822"/>
    </source>
</evidence>
<protein>
    <submittedName>
        <fullName evidence="5">SDR family NAD(P)-dependent oxidoreductase</fullName>
    </submittedName>
</protein>
<dbReference type="PANTHER" id="PTHR45024:SF2">
    <property type="entry name" value="SCP2 DOMAIN-CONTAINING PROTEIN"/>
    <property type="match status" value="1"/>
</dbReference>
<gene>
    <name evidence="5" type="ORF">ACFOOQ_11600</name>
</gene>
<evidence type="ECO:0000256" key="1">
    <source>
        <dbReference type="ARBA" id="ARBA00006484"/>
    </source>
</evidence>
<keyword evidence="2" id="KW-0560">Oxidoreductase</keyword>
<dbReference type="PRINTS" id="PR00080">
    <property type="entry name" value="SDRFAMILY"/>
</dbReference>
<feature type="domain" description="Ketoreductase" evidence="4">
    <location>
        <begin position="8"/>
        <end position="199"/>
    </location>
</feature>
<comment type="caution">
    <text evidence="5">The sequence shown here is derived from an EMBL/GenBank/DDBJ whole genome shotgun (WGS) entry which is preliminary data.</text>
</comment>
<dbReference type="PANTHER" id="PTHR45024">
    <property type="entry name" value="DEHYDROGENASES, SHORT CHAIN"/>
    <property type="match status" value="1"/>
</dbReference>
<proteinExistence type="inferred from homology"/>
<name>A0ABV7VGW3_9PROT</name>
<dbReference type="InterPro" id="IPR051687">
    <property type="entry name" value="Peroxisomal_Beta-Oxidation"/>
</dbReference>
<keyword evidence="6" id="KW-1185">Reference proteome</keyword>
<dbReference type="SMART" id="SM00822">
    <property type="entry name" value="PKS_KR"/>
    <property type="match status" value="1"/>
</dbReference>
<sequence length="302" mass="31336">MAIDFQGRVAIVTGAGAGLGRSHALLLAGRGAKVVVNDLGGAVDGTGGSSRAADQVVAEIKAAGGEAVASYDSVSDPAAAANIVKIATDAFGRLDIVVNNAGILRDKTFAKMELADFDTVVDVHFLGSAYVTKAAWPVMQQQNYGRIVMTSSNSGLFGNFGQSNYAGAKMAVVGLMNSLKQEGAKYGILVNTIAPVAATRMTEALLPPPLLPHLKPEYVSQAVAYLCSEACTATGDIISAGAGFYAKMQIMESQGMFFGIDAKVTVEDFAANYAKITDMAKPQHFGSSMEEVAHIAKPFVGS</sequence>
<dbReference type="SUPFAM" id="SSF51735">
    <property type="entry name" value="NAD(P)-binding Rossmann-fold domains"/>
    <property type="match status" value="1"/>
</dbReference>
<accession>A0ABV7VGW3</accession>
<evidence type="ECO:0000313" key="6">
    <source>
        <dbReference type="Proteomes" id="UP001595711"/>
    </source>
</evidence>
<dbReference type="InterPro" id="IPR036291">
    <property type="entry name" value="NAD(P)-bd_dom_sf"/>
</dbReference>
<evidence type="ECO:0000256" key="2">
    <source>
        <dbReference type="ARBA" id="ARBA00023002"/>
    </source>
</evidence>
<organism evidence="5 6">
    <name type="scientific">Ferrovibrio xuzhouensis</name>
    <dbReference type="NCBI Taxonomy" id="1576914"/>
    <lineage>
        <taxon>Bacteria</taxon>
        <taxon>Pseudomonadati</taxon>
        <taxon>Pseudomonadota</taxon>
        <taxon>Alphaproteobacteria</taxon>
        <taxon>Rhodospirillales</taxon>
        <taxon>Rhodospirillaceae</taxon>
        <taxon>Ferrovibrio</taxon>
    </lineage>
</organism>
<evidence type="ECO:0000256" key="3">
    <source>
        <dbReference type="RuleBase" id="RU000363"/>
    </source>
</evidence>